<feature type="transmembrane region" description="Helical" evidence="9">
    <location>
        <begin position="697"/>
        <end position="715"/>
    </location>
</feature>
<dbReference type="InterPro" id="IPR048634">
    <property type="entry name" value="SecD_SecF_C"/>
</dbReference>
<comment type="subunit">
    <text evidence="10">Forms a complex with SecD. Part of the essential Sec protein translocation apparatus which comprises SecA, SecYEG and auxiliary proteins SecDF. Other proteins may also be involved.</text>
</comment>
<dbReference type="PANTHER" id="PTHR30081">
    <property type="entry name" value="PROTEIN-EXPORT MEMBRANE PROTEIN SEC"/>
    <property type="match status" value="1"/>
</dbReference>
<dbReference type="Gene3D" id="3.30.1360.200">
    <property type="match status" value="1"/>
</dbReference>
<evidence type="ECO:0000259" key="11">
    <source>
        <dbReference type="Pfam" id="PF02355"/>
    </source>
</evidence>
<evidence type="ECO:0000256" key="8">
    <source>
        <dbReference type="ARBA" id="ARBA00023136"/>
    </source>
</evidence>
<dbReference type="Gene3D" id="3.30.70.3220">
    <property type="match status" value="1"/>
</dbReference>
<accession>A0A5D4H3X0</accession>
<evidence type="ECO:0000256" key="9">
    <source>
        <dbReference type="HAMAP-Rule" id="MF_01463"/>
    </source>
</evidence>
<evidence type="ECO:0000256" key="6">
    <source>
        <dbReference type="ARBA" id="ARBA00022989"/>
    </source>
</evidence>
<dbReference type="InterPro" id="IPR005665">
    <property type="entry name" value="SecF_bac"/>
</dbReference>
<dbReference type="PRINTS" id="PR01755">
    <property type="entry name" value="SECFTRNLCASE"/>
</dbReference>
<gene>
    <name evidence="9" type="primary">secD</name>
    <name evidence="10" type="synonym">secF</name>
    <name evidence="14" type="ORF">FXV77_12990</name>
</gene>
<evidence type="ECO:0000256" key="7">
    <source>
        <dbReference type="ARBA" id="ARBA00023010"/>
    </source>
</evidence>
<feature type="transmembrane region" description="Helical" evidence="9">
    <location>
        <begin position="845"/>
        <end position="867"/>
    </location>
</feature>
<dbReference type="InterPro" id="IPR054384">
    <property type="entry name" value="SecDF_P1_head"/>
</dbReference>
<evidence type="ECO:0000256" key="4">
    <source>
        <dbReference type="ARBA" id="ARBA00022692"/>
    </source>
</evidence>
<feature type="domain" description="SecDF P1 head subdomain" evidence="13">
    <location>
        <begin position="395"/>
        <end position="493"/>
    </location>
</feature>
<comment type="caution">
    <text evidence="14">The sequence shown here is derived from an EMBL/GenBank/DDBJ whole genome shotgun (WGS) entry which is preliminary data.</text>
</comment>
<proteinExistence type="inferred from homology"/>
<dbReference type="InterPro" id="IPR048631">
    <property type="entry name" value="SecD_1st"/>
</dbReference>
<feature type="transmembrane region" description="Helical" evidence="9">
    <location>
        <begin position="879"/>
        <end position="900"/>
    </location>
</feature>
<dbReference type="InterPro" id="IPR022645">
    <property type="entry name" value="SecD/SecF_bac"/>
</dbReference>
<feature type="transmembrane region" description="Helical" evidence="9">
    <location>
        <begin position="611"/>
        <end position="632"/>
    </location>
</feature>
<keyword evidence="5 9" id="KW-0653">Protein transport</keyword>
<evidence type="ECO:0000256" key="10">
    <source>
        <dbReference type="HAMAP-Rule" id="MF_01464"/>
    </source>
</evidence>
<comment type="caution">
    <text evidence="9">Lacks conserved residue(s) required for the propagation of feature annotation.</text>
</comment>
<dbReference type="InterPro" id="IPR055344">
    <property type="entry name" value="SecD_SecF_C_bact"/>
</dbReference>
<evidence type="ECO:0000256" key="5">
    <source>
        <dbReference type="ARBA" id="ARBA00022927"/>
    </source>
</evidence>
<feature type="transmembrane region" description="Helical" evidence="9">
    <location>
        <begin position="569"/>
        <end position="590"/>
    </location>
</feature>
<comment type="subcellular location">
    <subcellularLocation>
        <location evidence="1 9">Cell membrane</location>
        <topology evidence="1 9">Multi-pass membrane protein</topology>
    </subcellularLocation>
</comment>
<comment type="subunit">
    <text evidence="9">Forms a complex with SecF. Part of the essential Sec protein translocation apparatus which comprises SecA, SecYEG and auxiliary proteins SecDF. Other proteins may also be involved.</text>
</comment>
<keyword evidence="6 9" id="KW-1133">Transmembrane helix</keyword>
<feature type="domain" description="Protein export membrane protein SecD/SecF C-terminal" evidence="11">
    <location>
        <begin position="800"/>
        <end position="985"/>
    </location>
</feature>
<feature type="domain" description="Protein export membrane protein SecD/SecF C-terminal" evidence="11">
    <location>
        <begin position="495"/>
        <end position="666"/>
    </location>
</feature>
<evidence type="ECO:0000313" key="15">
    <source>
        <dbReference type="Proteomes" id="UP000322362"/>
    </source>
</evidence>
<evidence type="ECO:0000259" key="12">
    <source>
        <dbReference type="Pfam" id="PF21760"/>
    </source>
</evidence>
<dbReference type="AlphaFoldDB" id="A0A5D4H3X0"/>
<dbReference type="Proteomes" id="UP000322362">
    <property type="component" value="Unassembled WGS sequence"/>
</dbReference>
<dbReference type="InterPro" id="IPR022813">
    <property type="entry name" value="SecD/SecF_arch_bac"/>
</dbReference>
<sequence>MQSKGLIKFLVIVVSIACLYSLSFTFVTRKVERDAAEYAKGDMAKEKAYLDSIAGEEVYNLGVAKFTYREAKAHELALGLDLKGGMNVTMEISLDELIRNLANNPKDENFNKALESALQKSKSVNRSVVELFVEEYKASGAGTPLATFFATTDNASLIKGTSSDNEVRSFLNKEADNAIENSFKVLRTRIDKFGVASPNIQIQQGTNRILIELPGVNDEERVRNLLQGSAKLEFYETHDNYQVYPLLENLNNILASSLKSATPSTSAPAATVANDSTATDSVANDDNLLANLGAAPKDSTDTAGISAELAASNPLFAVLNPATYMEQNGQPNLTPGAMVGIANLKDTARVNEYLNRPEVKANIPGNLKFLWSVKPEQRTPNFLSLYAIKTSGSENGAVLTGDVITDARDDFDQNNRPVVSMSMNTEGARQWRKITAQAAQNNNAAIAIVLDGVVYSAPGVNEEIPNGNSSISGNFTIEDTKDLANVLKAGRLPTTAKIVEEAIVGPSLGQAAIDAGVNSSVIALIVVMIFMVAYYNRAGIAANIAVLFNVFFLMGILASLNAVLTLPGIAGIVLTMGTAVDANVLIYERIREELGLGKSIRQAIADGYKNAMPSILDSQITTFLVGLVLFFFGSGPILGFATTLMIGIVTSLFTSIFISRLIFEYMLSKDWKVSVSFPWSANTLKNANFQFIKKRKIFYGISIIASIIALAAIFTKGFTLGVDFSGGRSYTVAYEQGVDLEDVRQNLDEVFGLTTEVKTFGSENQVRVTTTYHVEETSDEADAEVLAKLNEGLSKIEGNGYEILSSQKVGPSIATDIKDRAIWSGVFSVLIIAGYILVRFHKWQYSVGAAVSTVHDAIILFGVFSILDGIVPFSLDIDQHFVAAILTVIAYSVNDTVVVFDRLREYVSKPHAHKVDFGDTVNSAINSTLSRTIITSLTIIFVLAVLFVFGGEVIRGFSFAILIGIIVGTYSSVFLAAPSVYDLRKGKSIAEEKPEKVKVVTP</sequence>
<feature type="transmembrane region" description="Helical" evidence="9">
    <location>
        <begin position="821"/>
        <end position="838"/>
    </location>
</feature>
<comment type="function">
    <text evidence="9">Part of the Sec protein translocase complex. Interacts with the SecYEG preprotein conducting channel. SecDF uses the proton motive force (PMF) to complete protein translocation after the ATP-dependent function of SecA.</text>
</comment>
<dbReference type="GO" id="GO:0005886">
    <property type="term" value="C:plasma membrane"/>
    <property type="evidence" value="ECO:0007669"/>
    <property type="project" value="UniProtKB-SubCell"/>
</dbReference>
<feature type="transmembrane region" description="Helical" evidence="9">
    <location>
        <begin position="957"/>
        <end position="977"/>
    </location>
</feature>
<evidence type="ECO:0000313" key="14">
    <source>
        <dbReference type="EMBL" id="TYR35307.1"/>
    </source>
</evidence>
<dbReference type="GO" id="GO:0015450">
    <property type="term" value="F:protein-transporting ATPase activity"/>
    <property type="evidence" value="ECO:0007669"/>
    <property type="project" value="InterPro"/>
</dbReference>
<feature type="transmembrane region" description="Helical" evidence="9">
    <location>
        <begin position="638"/>
        <end position="663"/>
    </location>
</feature>
<dbReference type="PANTHER" id="PTHR30081:SF1">
    <property type="entry name" value="PROTEIN TRANSLOCASE SUBUNIT SECD"/>
    <property type="match status" value="1"/>
</dbReference>
<dbReference type="Pfam" id="PF02355">
    <property type="entry name" value="SecD_SecF_C"/>
    <property type="match status" value="2"/>
</dbReference>
<dbReference type="InterPro" id="IPR022646">
    <property type="entry name" value="SecD/SecF_CS"/>
</dbReference>
<evidence type="ECO:0000256" key="1">
    <source>
        <dbReference type="ARBA" id="ARBA00004651"/>
    </source>
</evidence>
<feature type="transmembrane region" description="Helical" evidence="9">
    <location>
        <begin position="515"/>
        <end position="535"/>
    </location>
</feature>
<name>A0A5D4H3X0_9SPHI</name>
<dbReference type="NCBIfam" id="TIGR00966">
    <property type="entry name" value="transloc_SecF"/>
    <property type="match status" value="1"/>
</dbReference>
<dbReference type="GO" id="GO:0006605">
    <property type="term" value="P:protein targeting"/>
    <property type="evidence" value="ECO:0007669"/>
    <property type="project" value="UniProtKB-UniRule"/>
</dbReference>
<dbReference type="HAMAP" id="MF_01463_B">
    <property type="entry name" value="SecD_B"/>
    <property type="match status" value="1"/>
</dbReference>
<keyword evidence="7 9" id="KW-0811">Translocation</keyword>
<dbReference type="FunFam" id="1.20.1640.10:FF:000004">
    <property type="entry name" value="Protein translocase subunit SecD"/>
    <property type="match status" value="1"/>
</dbReference>
<feature type="domain" description="Protein translocase subunit SecDF P1" evidence="12">
    <location>
        <begin position="180"/>
        <end position="238"/>
    </location>
</feature>
<keyword evidence="8 9" id="KW-0472">Membrane</keyword>
<keyword evidence="2 9" id="KW-0813">Transport</keyword>
<dbReference type="Pfam" id="PF21760">
    <property type="entry name" value="SecD_1st"/>
    <property type="match status" value="1"/>
</dbReference>
<keyword evidence="4 9" id="KW-0812">Transmembrane</keyword>
<dbReference type="NCBIfam" id="NF009585">
    <property type="entry name" value="PRK13024.1-5"/>
    <property type="match status" value="1"/>
</dbReference>
<dbReference type="NCBIfam" id="TIGR01129">
    <property type="entry name" value="secD"/>
    <property type="match status" value="1"/>
</dbReference>
<evidence type="ECO:0000256" key="3">
    <source>
        <dbReference type="ARBA" id="ARBA00022475"/>
    </source>
</evidence>
<dbReference type="NCBIfam" id="TIGR00916">
    <property type="entry name" value="2A0604s01"/>
    <property type="match status" value="1"/>
</dbReference>
<keyword evidence="15" id="KW-1185">Reference proteome</keyword>
<dbReference type="SUPFAM" id="SSF82866">
    <property type="entry name" value="Multidrug efflux transporter AcrB transmembrane domain"/>
    <property type="match status" value="2"/>
</dbReference>
<dbReference type="InterPro" id="IPR005791">
    <property type="entry name" value="SecD"/>
</dbReference>
<comment type="similarity">
    <text evidence="10">Belongs to the SecD/SecF family. SecF subfamily.</text>
</comment>
<dbReference type="Pfam" id="PF22599">
    <property type="entry name" value="SecDF_P1_head"/>
    <property type="match status" value="1"/>
</dbReference>
<dbReference type="EMBL" id="VTAV01000009">
    <property type="protein sequence ID" value="TYR35307.1"/>
    <property type="molecule type" value="Genomic_DNA"/>
</dbReference>
<evidence type="ECO:0000256" key="2">
    <source>
        <dbReference type="ARBA" id="ARBA00022448"/>
    </source>
</evidence>
<protein>
    <recommendedName>
        <fullName evidence="9 10">Multifunctional fusion protein</fullName>
    </recommendedName>
    <domain>
        <recommendedName>
            <fullName evidence="9">Protein translocase subunit SecD</fullName>
        </recommendedName>
    </domain>
    <domain>
        <recommendedName>
            <fullName evidence="10">Protein-export membrane protein SecF</fullName>
        </recommendedName>
    </domain>
</protein>
<dbReference type="HAMAP" id="MF_01464_B">
    <property type="entry name" value="SecF_B"/>
    <property type="match status" value="1"/>
</dbReference>
<organism evidence="14 15">
    <name type="scientific">Sphingobacterium phlebotomi</name>
    <dbReference type="NCBI Taxonomy" id="2605433"/>
    <lineage>
        <taxon>Bacteria</taxon>
        <taxon>Pseudomonadati</taxon>
        <taxon>Bacteroidota</taxon>
        <taxon>Sphingobacteriia</taxon>
        <taxon>Sphingobacteriales</taxon>
        <taxon>Sphingobacteriaceae</taxon>
        <taxon>Sphingobacterium</taxon>
    </lineage>
</organism>
<dbReference type="RefSeq" id="WP_148919666.1">
    <property type="nucleotide sequence ID" value="NZ_VTAV01000009.1"/>
</dbReference>
<feature type="transmembrane region" description="Helical" evidence="9">
    <location>
        <begin position="542"/>
        <end position="563"/>
    </location>
</feature>
<comment type="similarity">
    <text evidence="9">Belongs to the SecD/SecF family. SecD subfamily.</text>
</comment>
<feature type="transmembrane region" description="Helical" evidence="9">
    <location>
        <begin position="933"/>
        <end position="951"/>
    </location>
</feature>
<dbReference type="Gene3D" id="1.20.1640.10">
    <property type="entry name" value="Multidrug efflux transporter AcrB transmembrane domain"/>
    <property type="match status" value="2"/>
</dbReference>
<dbReference type="GO" id="GO:0065002">
    <property type="term" value="P:intracellular protein transmembrane transport"/>
    <property type="evidence" value="ECO:0007669"/>
    <property type="project" value="UniProtKB-UniRule"/>
</dbReference>
<keyword evidence="3 9" id="KW-1003">Cell membrane</keyword>
<reference evidence="14 15" key="1">
    <citation type="submission" date="2019-08" db="EMBL/GenBank/DDBJ databases">
        <title>Phlebobacter frassis gen. nov. sp. nov., a new member of family Sphingobacteriaceae isolated from sand fly rearing media.</title>
        <authorList>
            <person name="Kakumanu M.L."/>
            <person name="Marayati B.F."/>
            <person name="Wada-Katsumata A."/>
            <person name="Wasserberg G."/>
            <person name="Schal C."/>
            <person name="Apperson C.S."/>
            <person name="Ponnusamy L."/>
        </authorList>
    </citation>
    <scope>NUCLEOTIDE SEQUENCE [LARGE SCALE GENOMIC DNA]</scope>
    <source>
        <strain evidence="14 15">SSI9</strain>
    </source>
</reference>
<dbReference type="Pfam" id="PF07549">
    <property type="entry name" value="Sec_GG"/>
    <property type="match status" value="1"/>
</dbReference>
<dbReference type="GO" id="GO:0043952">
    <property type="term" value="P:protein transport by the Sec complex"/>
    <property type="evidence" value="ECO:0007669"/>
    <property type="project" value="UniProtKB-UniRule"/>
</dbReference>
<evidence type="ECO:0000259" key="13">
    <source>
        <dbReference type="Pfam" id="PF22599"/>
    </source>
</evidence>